<dbReference type="InterPro" id="IPR020846">
    <property type="entry name" value="MFS_dom"/>
</dbReference>
<dbReference type="GO" id="GO:0022857">
    <property type="term" value="F:transmembrane transporter activity"/>
    <property type="evidence" value="ECO:0007669"/>
    <property type="project" value="InterPro"/>
</dbReference>
<keyword evidence="4 5" id="KW-0472">Membrane</keyword>
<keyword evidence="3 5" id="KW-1133">Transmembrane helix</keyword>
<keyword evidence="8" id="KW-1185">Reference proteome</keyword>
<feature type="domain" description="Major facilitator superfamily (MFS) profile" evidence="6">
    <location>
        <begin position="18"/>
        <end position="402"/>
    </location>
</feature>
<accession>A0A511ABW4</accession>
<dbReference type="InterPro" id="IPR036259">
    <property type="entry name" value="MFS_trans_sf"/>
</dbReference>
<organism evidence="7 8">
    <name type="scientific">Microbacterium aerolatum</name>
    <dbReference type="NCBI Taxonomy" id="153731"/>
    <lineage>
        <taxon>Bacteria</taxon>
        <taxon>Bacillati</taxon>
        <taxon>Actinomycetota</taxon>
        <taxon>Actinomycetes</taxon>
        <taxon>Micrococcales</taxon>
        <taxon>Microbacteriaceae</taxon>
        <taxon>Microbacterium</taxon>
    </lineage>
</organism>
<feature type="transmembrane region" description="Helical" evidence="5">
    <location>
        <begin position="377"/>
        <end position="397"/>
    </location>
</feature>
<feature type="transmembrane region" description="Helical" evidence="5">
    <location>
        <begin position="352"/>
        <end position="371"/>
    </location>
</feature>
<proteinExistence type="predicted"/>
<comment type="subcellular location">
    <subcellularLocation>
        <location evidence="1">Cell membrane</location>
        <topology evidence="1">Multi-pass membrane protein</topology>
    </subcellularLocation>
</comment>
<name>A0A511ABW4_9MICO</name>
<dbReference type="EMBL" id="BJUW01000003">
    <property type="protein sequence ID" value="GEK85660.1"/>
    <property type="molecule type" value="Genomic_DNA"/>
</dbReference>
<feature type="transmembrane region" description="Helical" evidence="5">
    <location>
        <begin position="175"/>
        <end position="197"/>
    </location>
</feature>
<feature type="transmembrane region" description="Helical" evidence="5">
    <location>
        <begin position="51"/>
        <end position="72"/>
    </location>
</feature>
<gene>
    <name evidence="7" type="ORF">MAE01_08360</name>
</gene>
<sequence>MTERKQRERRERRPLLFAIIALCLVATLMRPAVTAVGPVIDRISADTGIPLALLGSLSTIVLITWAIVSPFAHGFGRRLGLGGAVLAAMGLLAAGTIVRSLPGSTAWLWIGTAIIGIALAIGNVLLPAVIKRDFPLRVPMMMGVYSAILGGAGAVASGLAVPIANATGSDTGTGWRLSLLLTGAAVAPLALLAWWLVSRHEIRAMRAAAPVPASRLGIWRDPVAWQVAGYMGVQSTTFYVLVTWIATMSLDTGRSDTLAGIDVMVYQVFSLVGSLTVALAMRGRGARLTPAALPLLGIAGIAGLMLWPDAIGFWVVPLGVFSGMSLGVSLTLMAERARDHGASSALSGMSQAVGYAIAAVGPALFGAVHAITGSWTLALTILLVTMTLQGWIGVYAARDRFVLDGR</sequence>
<feature type="transmembrane region" description="Helical" evidence="5">
    <location>
        <begin position="79"/>
        <end position="101"/>
    </location>
</feature>
<evidence type="ECO:0000313" key="8">
    <source>
        <dbReference type="Proteomes" id="UP000321225"/>
    </source>
</evidence>
<feature type="transmembrane region" description="Helical" evidence="5">
    <location>
        <begin position="142"/>
        <end position="163"/>
    </location>
</feature>
<comment type="caution">
    <text evidence="7">The sequence shown here is derived from an EMBL/GenBank/DDBJ whole genome shotgun (WGS) entry which is preliminary data.</text>
</comment>
<dbReference type="Gene3D" id="1.20.1250.20">
    <property type="entry name" value="MFS general substrate transporter like domains"/>
    <property type="match status" value="1"/>
</dbReference>
<evidence type="ECO:0000256" key="1">
    <source>
        <dbReference type="ARBA" id="ARBA00004651"/>
    </source>
</evidence>
<feature type="transmembrane region" description="Helical" evidence="5">
    <location>
        <begin position="223"/>
        <end position="246"/>
    </location>
</feature>
<protein>
    <submittedName>
        <fullName evidence="7">MFS transporter</fullName>
    </submittedName>
</protein>
<dbReference type="PANTHER" id="PTHR23523:SF2">
    <property type="entry name" value="2-NITROIMIDAZOLE TRANSPORTER"/>
    <property type="match status" value="1"/>
</dbReference>
<evidence type="ECO:0000256" key="3">
    <source>
        <dbReference type="ARBA" id="ARBA00022989"/>
    </source>
</evidence>
<dbReference type="InterPro" id="IPR011701">
    <property type="entry name" value="MFS"/>
</dbReference>
<keyword evidence="2 5" id="KW-0812">Transmembrane</keyword>
<dbReference type="RefSeq" id="WP_229718107.1">
    <property type="nucleotide sequence ID" value="NZ_BJUW01000003.1"/>
</dbReference>
<feature type="transmembrane region" description="Helical" evidence="5">
    <location>
        <begin position="258"/>
        <end position="281"/>
    </location>
</feature>
<evidence type="ECO:0000256" key="5">
    <source>
        <dbReference type="SAM" id="Phobius"/>
    </source>
</evidence>
<feature type="transmembrane region" description="Helical" evidence="5">
    <location>
        <begin position="107"/>
        <end position="130"/>
    </location>
</feature>
<feature type="transmembrane region" description="Helical" evidence="5">
    <location>
        <begin position="313"/>
        <end position="332"/>
    </location>
</feature>
<dbReference type="PANTHER" id="PTHR23523">
    <property type="match status" value="1"/>
</dbReference>
<dbReference type="SUPFAM" id="SSF103473">
    <property type="entry name" value="MFS general substrate transporter"/>
    <property type="match status" value="1"/>
</dbReference>
<dbReference type="InterPro" id="IPR052524">
    <property type="entry name" value="MFS_Cyanate_Porter"/>
</dbReference>
<evidence type="ECO:0000256" key="4">
    <source>
        <dbReference type="ARBA" id="ARBA00023136"/>
    </source>
</evidence>
<dbReference type="GO" id="GO:0005886">
    <property type="term" value="C:plasma membrane"/>
    <property type="evidence" value="ECO:0007669"/>
    <property type="project" value="UniProtKB-SubCell"/>
</dbReference>
<dbReference type="AlphaFoldDB" id="A0A511ABW4"/>
<reference evidence="7 8" key="1">
    <citation type="submission" date="2019-07" db="EMBL/GenBank/DDBJ databases">
        <title>Whole genome shotgun sequence of Microbacterium aerolatum NBRC 103071.</title>
        <authorList>
            <person name="Hosoyama A."/>
            <person name="Uohara A."/>
            <person name="Ohji S."/>
            <person name="Ichikawa N."/>
        </authorList>
    </citation>
    <scope>NUCLEOTIDE SEQUENCE [LARGE SCALE GENOMIC DNA]</scope>
    <source>
        <strain evidence="7 8">NBRC 103071</strain>
    </source>
</reference>
<evidence type="ECO:0000256" key="2">
    <source>
        <dbReference type="ARBA" id="ARBA00022692"/>
    </source>
</evidence>
<dbReference type="Proteomes" id="UP000321225">
    <property type="component" value="Unassembled WGS sequence"/>
</dbReference>
<dbReference type="PROSITE" id="PS50850">
    <property type="entry name" value="MFS"/>
    <property type="match status" value="1"/>
</dbReference>
<dbReference type="Pfam" id="PF07690">
    <property type="entry name" value="MFS_1"/>
    <property type="match status" value="1"/>
</dbReference>
<evidence type="ECO:0000259" key="6">
    <source>
        <dbReference type="PROSITE" id="PS50850"/>
    </source>
</evidence>
<feature type="transmembrane region" description="Helical" evidence="5">
    <location>
        <begin position="288"/>
        <end position="307"/>
    </location>
</feature>
<evidence type="ECO:0000313" key="7">
    <source>
        <dbReference type="EMBL" id="GEK85660.1"/>
    </source>
</evidence>